<dbReference type="InterPro" id="IPR036291">
    <property type="entry name" value="NAD(P)-bd_dom_sf"/>
</dbReference>
<dbReference type="Gene3D" id="3.40.50.720">
    <property type="entry name" value="NAD(P)-binding Rossmann-like Domain"/>
    <property type="match status" value="1"/>
</dbReference>
<protein>
    <recommendedName>
        <fullName evidence="3">NmrA-like family domain-containing protein 1</fullName>
    </recommendedName>
</protein>
<dbReference type="AlphaFoldDB" id="A0A6S7HMZ3"/>
<evidence type="ECO:0000256" key="1">
    <source>
        <dbReference type="ARBA" id="ARBA00006328"/>
    </source>
</evidence>
<keyword evidence="6" id="KW-1185">Reference proteome</keyword>
<comment type="caution">
    <text evidence="5">The sequence shown here is derived from an EMBL/GenBank/DDBJ whole genome shotgun (WGS) entry which is preliminary data.</text>
</comment>
<evidence type="ECO:0000313" key="6">
    <source>
        <dbReference type="Proteomes" id="UP001152795"/>
    </source>
</evidence>
<feature type="domain" description="NmrA-like" evidence="4">
    <location>
        <begin position="3"/>
        <end position="274"/>
    </location>
</feature>
<organism evidence="5 6">
    <name type="scientific">Paramuricea clavata</name>
    <name type="common">Red gorgonian</name>
    <name type="synonym">Violescent sea-whip</name>
    <dbReference type="NCBI Taxonomy" id="317549"/>
    <lineage>
        <taxon>Eukaryota</taxon>
        <taxon>Metazoa</taxon>
        <taxon>Cnidaria</taxon>
        <taxon>Anthozoa</taxon>
        <taxon>Octocorallia</taxon>
        <taxon>Malacalcyonacea</taxon>
        <taxon>Plexauridae</taxon>
        <taxon>Paramuricea</taxon>
    </lineage>
</organism>
<dbReference type="Pfam" id="PF05368">
    <property type="entry name" value="NmrA"/>
    <property type="match status" value="1"/>
</dbReference>
<dbReference type="GO" id="GO:0005634">
    <property type="term" value="C:nucleus"/>
    <property type="evidence" value="ECO:0007669"/>
    <property type="project" value="TreeGrafter"/>
</dbReference>
<comment type="similarity">
    <text evidence="1">Belongs to the NmrA-type oxidoreductase family.</text>
</comment>
<dbReference type="PANTHER" id="PTHR42748:SF7">
    <property type="entry name" value="NMRA LIKE REDOX SENSOR 1-RELATED"/>
    <property type="match status" value="1"/>
</dbReference>
<gene>
    <name evidence="5" type="ORF">PACLA_8A020937</name>
</gene>
<dbReference type="Proteomes" id="UP001152795">
    <property type="component" value="Unassembled WGS sequence"/>
</dbReference>
<dbReference type="OrthoDB" id="300709at2759"/>
<evidence type="ECO:0000256" key="2">
    <source>
        <dbReference type="ARBA" id="ARBA00022857"/>
    </source>
</evidence>
<dbReference type="SUPFAM" id="SSF51735">
    <property type="entry name" value="NAD(P)-binding Rossmann-fold domains"/>
    <property type="match status" value="1"/>
</dbReference>
<reference evidence="5" key="1">
    <citation type="submission" date="2020-04" db="EMBL/GenBank/DDBJ databases">
        <authorList>
            <person name="Alioto T."/>
            <person name="Alioto T."/>
            <person name="Gomez Garrido J."/>
        </authorList>
    </citation>
    <scope>NUCLEOTIDE SEQUENCE</scope>
    <source>
        <strain evidence="5">A484AB</strain>
    </source>
</reference>
<evidence type="ECO:0000256" key="3">
    <source>
        <dbReference type="ARBA" id="ARBA00040296"/>
    </source>
</evidence>
<proteinExistence type="inferred from homology"/>
<keyword evidence="2" id="KW-0521">NADP</keyword>
<dbReference type="PANTHER" id="PTHR42748">
    <property type="entry name" value="NITROGEN METABOLITE REPRESSION PROTEIN NMRA FAMILY MEMBER"/>
    <property type="match status" value="1"/>
</dbReference>
<evidence type="ECO:0000259" key="4">
    <source>
        <dbReference type="Pfam" id="PF05368"/>
    </source>
</evidence>
<dbReference type="EMBL" id="CACRXK020005165">
    <property type="protein sequence ID" value="CAB4005337.1"/>
    <property type="molecule type" value="Genomic_DNA"/>
</dbReference>
<dbReference type="InterPro" id="IPR051164">
    <property type="entry name" value="NmrA-like_oxidored"/>
</dbReference>
<sequence>MSTRLITVFGATGAQGGDVVKALLAGEKFKVRGITRSVESKKAKELASQGVEMVQANFDEPESLHKAIAGSYGVFLLTNFWDGMDGARETNQGKSAVDVCLQEGVKHLIYSGLENVEKMHGFVVEHFDSKGRVEDVRIAGYFNNFLTFWKPKKLDDGTYVLDLAMEGKPMYGMDVEDFGECVASIFNEPKSYGGKIIGLATEYLTMEQFCDVFSKALAPRVFKDAKQTADQMEKLGFPGADLFATMFRLYQKGIDRDIALTKKLNPKAKSWEEFVVSHKEYF</sequence>
<dbReference type="InterPro" id="IPR008030">
    <property type="entry name" value="NmrA-like"/>
</dbReference>
<accession>A0A6S7HMZ3</accession>
<dbReference type="Gene3D" id="3.90.25.10">
    <property type="entry name" value="UDP-galactose 4-epimerase, domain 1"/>
    <property type="match status" value="1"/>
</dbReference>
<name>A0A6S7HMZ3_PARCT</name>
<dbReference type="CDD" id="cd05251">
    <property type="entry name" value="NmrA_like_SDR_a"/>
    <property type="match status" value="1"/>
</dbReference>
<evidence type="ECO:0000313" key="5">
    <source>
        <dbReference type="EMBL" id="CAB4005337.1"/>
    </source>
</evidence>